<reference evidence="2" key="1">
    <citation type="journal article" date="2015" name="Nature">
        <title>Complex archaea that bridge the gap between prokaryotes and eukaryotes.</title>
        <authorList>
            <person name="Spang A."/>
            <person name="Saw J.H."/>
            <person name="Jorgensen S.L."/>
            <person name="Zaremba-Niedzwiedzka K."/>
            <person name="Martijn J."/>
            <person name="Lind A.E."/>
            <person name="van Eijk R."/>
            <person name="Schleper C."/>
            <person name="Guy L."/>
            <person name="Ettema T.J."/>
        </authorList>
    </citation>
    <scope>NUCLEOTIDE SEQUENCE</scope>
</reference>
<dbReference type="EMBL" id="LAZR01026170">
    <property type="protein sequence ID" value="KKL69573.1"/>
    <property type="molecule type" value="Genomic_DNA"/>
</dbReference>
<name>A0A0F9E6C4_9ZZZZ</name>
<organism evidence="2">
    <name type="scientific">marine sediment metagenome</name>
    <dbReference type="NCBI Taxonomy" id="412755"/>
    <lineage>
        <taxon>unclassified sequences</taxon>
        <taxon>metagenomes</taxon>
        <taxon>ecological metagenomes</taxon>
    </lineage>
</organism>
<feature type="region of interest" description="Disordered" evidence="1">
    <location>
        <begin position="51"/>
        <end position="74"/>
    </location>
</feature>
<proteinExistence type="predicted"/>
<feature type="compositionally biased region" description="Basic residues" evidence="1">
    <location>
        <begin position="63"/>
        <end position="74"/>
    </location>
</feature>
<gene>
    <name evidence="2" type="ORF">LCGC14_2113570</name>
</gene>
<evidence type="ECO:0000313" key="2">
    <source>
        <dbReference type="EMBL" id="KKL69573.1"/>
    </source>
</evidence>
<dbReference type="AlphaFoldDB" id="A0A0F9E6C4"/>
<evidence type="ECO:0000256" key="1">
    <source>
        <dbReference type="SAM" id="MobiDB-lite"/>
    </source>
</evidence>
<accession>A0A0F9E6C4</accession>
<sequence>MKGTTIKSAWPIESVTLRAYCRCGGAIHLTTNPAIENVTFVMETFANAHAGKDHEPCDAKAAAKARRARQKAFA</sequence>
<protein>
    <submittedName>
        <fullName evidence="2">Uncharacterized protein</fullName>
    </submittedName>
</protein>
<comment type="caution">
    <text evidence="2">The sequence shown here is derived from an EMBL/GenBank/DDBJ whole genome shotgun (WGS) entry which is preliminary data.</text>
</comment>